<dbReference type="Pfam" id="PF03484">
    <property type="entry name" value="B5"/>
    <property type="match status" value="1"/>
</dbReference>
<keyword evidence="5" id="KW-0547">Nucleotide-binding</keyword>
<dbReference type="EMBL" id="LCEK01000060">
    <property type="protein sequence ID" value="KKS70313.1"/>
    <property type="molecule type" value="Genomic_DNA"/>
</dbReference>
<evidence type="ECO:0000313" key="12">
    <source>
        <dbReference type="EMBL" id="KKS70313.1"/>
    </source>
</evidence>
<dbReference type="SUPFAM" id="SSF46955">
    <property type="entry name" value="Putative DNA-binding domain"/>
    <property type="match status" value="1"/>
</dbReference>
<evidence type="ECO:0000313" key="13">
    <source>
        <dbReference type="Proteomes" id="UP000033867"/>
    </source>
</evidence>
<dbReference type="GO" id="GO:0005524">
    <property type="term" value="F:ATP binding"/>
    <property type="evidence" value="ECO:0007669"/>
    <property type="project" value="UniProtKB-KW"/>
</dbReference>
<evidence type="ECO:0000256" key="9">
    <source>
        <dbReference type="ARBA" id="ARBA00023146"/>
    </source>
</evidence>
<dbReference type="Pfam" id="PF03483">
    <property type="entry name" value="B3_4"/>
    <property type="match status" value="1"/>
</dbReference>
<dbReference type="InterPro" id="IPR009061">
    <property type="entry name" value="DNA-bd_dom_put_sf"/>
</dbReference>
<evidence type="ECO:0000256" key="8">
    <source>
        <dbReference type="ARBA" id="ARBA00022917"/>
    </source>
</evidence>
<dbReference type="SUPFAM" id="SSF56037">
    <property type="entry name" value="PheT/TilS domain"/>
    <property type="match status" value="1"/>
</dbReference>
<dbReference type="Gene3D" id="3.30.70.380">
    <property type="entry name" value="Ferrodoxin-fold anticodon-binding domain"/>
    <property type="match status" value="1"/>
</dbReference>
<feature type="domain" description="FDX-ACB" evidence="10">
    <location>
        <begin position="413"/>
        <end position="502"/>
    </location>
</feature>
<comment type="caution">
    <text evidence="12">The sequence shown here is derived from an EMBL/GenBank/DDBJ whole genome shotgun (WGS) entry which is preliminary data.</text>
</comment>
<proteinExistence type="predicted"/>
<dbReference type="InterPro" id="IPR005146">
    <property type="entry name" value="B3/B4_tRNA-bd"/>
</dbReference>
<dbReference type="GO" id="GO:0006432">
    <property type="term" value="P:phenylalanyl-tRNA aminoacylation"/>
    <property type="evidence" value="ECO:0007669"/>
    <property type="project" value="InterPro"/>
</dbReference>
<dbReference type="GO" id="GO:0004826">
    <property type="term" value="F:phenylalanine-tRNA ligase activity"/>
    <property type="evidence" value="ECO:0007669"/>
    <property type="project" value="UniProtKB-EC"/>
</dbReference>
<keyword evidence="3 12" id="KW-0436">Ligase</keyword>
<dbReference type="InterPro" id="IPR041616">
    <property type="entry name" value="PheRS_beta_core"/>
</dbReference>
<dbReference type="InterPro" id="IPR020825">
    <property type="entry name" value="Phe-tRNA_synthase-like_B3/B4"/>
</dbReference>
<dbReference type="InterPro" id="IPR045060">
    <property type="entry name" value="Phe-tRNA-ligase_IIc_bsu"/>
</dbReference>
<dbReference type="PANTHER" id="PTHR10947:SF0">
    <property type="entry name" value="PHENYLALANINE--TRNA LIGASE BETA SUBUNIT"/>
    <property type="match status" value="1"/>
</dbReference>
<dbReference type="AlphaFoldDB" id="A0A0G1E6X3"/>
<evidence type="ECO:0000256" key="5">
    <source>
        <dbReference type="ARBA" id="ARBA00022741"/>
    </source>
</evidence>
<dbReference type="SMART" id="SM00873">
    <property type="entry name" value="B3_4"/>
    <property type="match status" value="1"/>
</dbReference>
<dbReference type="InterPro" id="IPR005147">
    <property type="entry name" value="tRNA_synthase_B5-dom"/>
</dbReference>
<evidence type="ECO:0000256" key="7">
    <source>
        <dbReference type="ARBA" id="ARBA00022842"/>
    </source>
</evidence>
<dbReference type="GO" id="GO:0000287">
    <property type="term" value="F:magnesium ion binding"/>
    <property type="evidence" value="ECO:0007669"/>
    <property type="project" value="InterPro"/>
</dbReference>
<dbReference type="SUPFAM" id="SSF54991">
    <property type="entry name" value="Anticodon-binding domain of PheRS"/>
    <property type="match status" value="1"/>
</dbReference>
<accession>A0A0G1E6X3</accession>
<keyword evidence="6" id="KW-0067">ATP-binding</keyword>
<gene>
    <name evidence="12" type="ORF">UV42_C0060G0001</name>
</gene>
<keyword evidence="8" id="KW-0648">Protein biosynthesis</keyword>
<keyword evidence="4" id="KW-0479">Metal-binding</keyword>
<dbReference type="Gene3D" id="3.30.56.10">
    <property type="match status" value="1"/>
</dbReference>
<name>A0A0G1E6X3_9BACT</name>
<protein>
    <recommendedName>
        <fullName evidence="2">phenylalanine--tRNA ligase</fullName>
        <ecNumber evidence="2">6.1.1.20</ecNumber>
    </recommendedName>
</protein>
<evidence type="ECO:0000256" key="6">
    <source>
        <dbReference type="ARBA" id="ARBA00022840"/>
    </source>
</evidence>
<feature type="non-terminal residue" evidence="12">
    <location>
        <position position="1"/>
    </location>
</feature>
<dbReference type="PROSITE" id="PS51483">
    <property type="entry name" value="B5"/>
    <property type="match status" value="1"/>
</dbReference>
<evidence type="ECO:0000256" key="3">
    <source>
        <dbReference type="ARBA" id="ARBA00022598"/>
    </source>
</evidence>
<dbReference type="InterPro" id="IPR036690">
    <property type="entry name" value="Fdx_antiC-bd_sf"/>
</dbReference>
<keyword evidence="9" id="KW-0030">Aminoacyl-tRNA synthetase</keyword>
<dbReference type="Pfam" id="PF17759">
    <property type="entry name" value="tRNA_synthFbeta"/>
    <property type="match status" value="1"/>
</dbReference>
<dbReference type="InterPro" id="IPR045864">
    <property type="entry name" value="aa-tRNA-synth_II/BPL/LPL"/>
</dbReference>
<dbReference type="GO" id="GO:0003723">
    <property type="term" value="F:RNA binding"/>
    <property type="evidence" value="ECO:0007669"/>
    <property type="project" value="InterPro"/>
</dbReference>
<dbReference type="SMART" id="SM00896">
    <property type="entry name" value="FDX-ACB"/>
    <property type="match status" value="1"/>
</dbReference>
<reference evidence="12 13" key="1">
    <citation type="journal article" date="2015" name="Nature">
        <title>rRNA introns, odd ribosomes, and small enigmatic genomes across a large radiation of phyla.</title>
        <authorList>
            <person name="Brown C.T."/>
            <person name="Hug L.A."/>
            <person name="Thomas B.C."/>
            <person name="Sharon I."/>
            <person name="Castelle C.J."/>
            <person name="Singh A."/>
            <person name="Wilkins M.J."/>
            <person name="Williams K.H."/>
            <person name="Banfield J.F."/>
        </authorList>
    </citation>
    <scope>NUCLEOTIDE SEQUENCE [LARGE SCALE GENOMIC DNA]</scope>
</reference>
<dbReference type="SMART" id="SM00874">
    <property type="entry name" value="B5"/>
    <property type="match status" value="1"/>
</dbReference>
<dbReference type="Gene3D" id="3.30.930.10">
    <property type="entry name" value="Bira Bifunctional Protein, Domain 2"/>
    <property type="match status" value="1"/>
</dbReference>
<evidence type="ECO:0000256" key="2">
    <source>
        <dbReference type="ARBA" id="ARBA00012814"/>
    </source>
</evidence>
<dbReference type="Gene3D" id="3.50.40.10">
    <property type="entry name" value="Phenylalanyl-trna Synthetase, Chain B, domain 3"/>
    <property type="match status" value="1"/>
</dbReference>
<dbReference type="PROSITE" id="PS51447">
    <property type="entry name" value="FDX_ACB"/>
    <property type="match status" value="1"/>
</dbReference>
<comment type="cofactor">
    <cofactor evidence="1">
        <name>Mg(2+)</name>
        <dbReference type="ChEBI" id="CHEBI:18420"/>
    </cofactor>
</comment>
<dbReference type="EC" id="6.1.1.20" evidence="2"/>
<organism evidence="12 13">
    <name type="scientific">Candidatus Magasanikbacteria bacterium GW2011_GWE2_42_7</name>
    <dbReference type="NCBI Taxonomy" id="1619052"/>
    <lineage>
        <taxon>Bacteria</taxon>
        <taxon>Candidatus Magasanikiibacteriota</taxon>
    </lineage>
</organism>
<feature type="domain" description="B5" evidence="11">
    <location>
        <begin position="160"/>
        <end position="235"/>
    </location>
</feature>
<dbReference type="GO" id="GO:0009328">
    <property type="term" value="C:phenylalanine-tRNA ligase complex"/>
    <property type="evidence" value="ECO:0007669"/>
    <property type="project" value="TreeGrafter"/>
</dbReference>
<keyword evidence="7" id="KW-0460">Magnesium</keyword>
<evidence type="ECO:0000256" key="1">
    <source>
        <dbReference type="ARBA" id="ARBA00001946"/>
    </source>
</evidence>
<dbReference type="Pfam" id="PF03147">
    <property type="entry name" value="FDX-ACB"/>
    <property type="match status" value="1"/>
</dbReference>
<dbReference type="PATRIC" id="fig|1619052.3.peg.1006"/>
<dbReference type="SUPFAM" id="SSF55681">
    <property type="entry name" value="Class II aaRS and biotin synthetases"/>
    <property type="match status" value="1"/>
</dbReference>
<dbReference type="PANTHER" id="PTHR10947">
    <property type="entry name" value="PHENYLALANYL-TRNA SYNTHETASE BETA CHAIN AND LEUCINE-RICH REPEAT-CONTAINING PROTEIN 47"/>
    <property type="match status" value="1"/>
</dbReference>
<evidence type="ECO:0000259" key="10">
    <source>
        <dbReference type="PROSITE" id="PS51447"/>
    </source>
</evidence>
<sequence>INNVVDATNYVMFNIGQPLHVFDAGKLKKQEAYAISIRMARKGESMITLEDKEYAFSDAMMVITDAHADATIGIAGIKGGKVAEVTEGTVDVILESANFNFVNVRKTSNELKLATDASVRFQNEPSPLLPAFAMRDLIRLIEDVSEGELVGVIDEFTGVGERIPVTVTLSEINSLLGTNLSVTDVEGILVRFEWEFSRDAEEFAVTSAWERSDVTIKEAIIEEIGRVYGYSNISSQMVPTLSSKPPVNKNQYYIEKIQKTLLDMGYSEVLTYTLAERGEVELLNPLASDKAFMRRNIADGLLKALELNVQNAPLLSLEAVKLFELGTVFTTEGEEISLAIGGRAVSGKQRVIDGILQSDIEKVLEMVGSPEKVVLEDGIFEISLKNIFALLPDVEAYESGLSWNTHARYTRWSSYPFVLRDISVWVPKAVSSEEVLASIMKDATELLVRHTQFDEFEKDEKISYAWHLVFQSYEKTLTDVEINAIMAKITENIQSHSGWEVR</sequence>
<dbReference type="InterPro" id="IPR005121">
    <property type="entry name" value="Fdx_antiC-bd"/>
</dbReference>
<evidence type="ECO:0000259" key="11">
    <source>
        <dbReference type="PROSITE" id="PS51483"/>
    </source>
</evidence>
<dbReference type="Proteomes" id="UP000033867">
    <property type="component" value="Unassembled WGS sequence"/>
</dbReference>
<evidence type="ECO:0000256" key="4">
    <source>
        <dbReference type="ARBA" id="ARBA00022723"/>
    </source>
</evidence>